<dbReference type="Proteomes" id="UP000634136">
    <property type="component" value="Unassembled WGS sequence"/>
</dbReference>
<evidence type="ECO:0000313" key="2">
    <source>
        <dbReference type="EMBL" id="KAF7819734.1"/>
    </source>
</evidence>
<name>A0A834TLQ9_9FABA</name>
<sequence>MSCVDFESPPIQYQNRKAGSNWRIPPKASLLKKRVGQQALASRKLKFKDQIAQVCLLISVGLNTQIVETDGRTKQLLWLFCYNGDNGYNLEKQQARYLKSPEHGSKIKEPRPLPDSGHKHFSKEAPWEIPTEASIETLPPPPPANPLPPVALILPVPVLCFKEDMISSKLFYMPNEDQEYASPPQTSSGSFVLSFTQLAPLPPWPPPAP</sequence>
<reference evidence="2" key="1">
    <citation type="submission" date="2020-09" db="EMBL/GenBank/DDBJ databases">
        <title>Genome-Enabled Discovery of Anthraquinone Biosynthesis in Senna tora.</title>
        <authorList>
            <person name="Kang S.-H."/>
            <person name="Pandey R.P."/>
            <person name="Lee C.-M."/>
            <person name="Sim J.-S."/>
            <person name="Jeong J.-T."/>
            <person name="Choi B.-S."/>
            <person name="Jung M."/>
            <person name="Ginzburg D."/>
            <person name="Zhao K."/>
            <person name="Won S.Y."/>
            <person name="Oh T.-J."/>
            <person name="Yu Y."/>
            <person name="Kim N.-H."/>
            <person name="Lee O.R."/>
            <person name="Lee T.-H."/>
            <person name="Bashyal P."/>
            <person name="Kim T.-S."/>
            <person name="Lee W.-H."/>
            <person name="Kawkins C."/>
            <person name="Kim C.-K."/>
            <person name="Kim J.S."/>
            <person name="Ahn B.O."/>
            <person name="Rhee S.Y."/>
            <person name="Sohng J.K."/>
        </authorList>
    </citation>
    <scope>NUCLEOTIDE SEQUENCE</scope>
    <source>
        <tissue evidence="2">Leaf</tissue>
    </source>
</reference>
<gene>
    <name evidence="2" type="ORF">G2W53_025189</name>
</gene>
<dbReference type="EMBL" id="JAAIUW010000008">
    <property type="protein sequence ID" value="KAF7819734.1"/>
    <property type="molecule type" value="Genomic_DNA"/>
</dbReference>
<accession>A0A834TLQ9</accession>
<keyword evidence="3" id="KW-1185">Reference proteome</keyword>
<evidence type="ECO:0000313" key="3">
    <source>
        <dbReference type="Proteomes" id="UP000634136"/>
    </source>
</evidence>
<evidence type="ECO:0000256" key="1">
    <source>
        <dbReference type="SAM" id="MobiDB-lite"/>
    </source>
</evidence>
<comment type="caution">
    <text evidence="2">The sequence shown here is derived from an EMBL/GenBank/DDBJ whole genome shotgun (WGS) entry which is preliminary data.</text>
</comment>
<organism evidence="2 3">
    <name type="scientific">Senna tora</name>
    <dbReference type="NCBI Taxonomy" id="362788"/>
    <lineage>
        <taxon>Eukaryota</taxon>
        <taxon>Viridiplantae</taxon>
        <taxon>Streptophyta</taxon>
        <taxon>Embryophyta</taxon>
        <taxon>Tracheophyta</taxon>
        <taxon>Spermatophyta</taxon>
        <taxon>Magnoliopsida</taxon>
        <taxon>eudicotyledons</taxon>
        <taxon>Gunneridae</taxon>
        <taxon>Pentapetalae</taxon>
        <taxon>rosids</taxon>
        <taxon>fabids</taxon>
        <taxon>Fabales</taxon>
        <taxon>Fabaceae</taxon>
        <taxon>Caesalpinioideae</taxon>
        <taxon>Cassia clade</taxon>
        <taxon>Senna</taxon>
    </lineage>
</organism>
<dbReference type="AlphaFoldDB" id="A0A834TLQ9"/>
<protein>
    <submittedName>
        <fullName evidence="2">Uncharacterized protein</fullName>
    </submittedName>
</protein>
<proteinExistence type="predicted"/>
<feature type="region of interest" description="Disordered" evidence="1">
    <location>
        <begin position="102"/>
        <end position="122"/>
    </location>
</feature>